<evidence type="ECO:0000256" key="4">
    <source>
        <dbReference type="ARBA" id="ARBA00022827"/>
    </source>
</evidence>
<dbReference type="EMBL" id="KN837387">
    <property type="protein sequence ID" value="KIJ26041.1"/>
    <property type="molecule type" value="Genomic_DNA"/>
</dbReference>
<dbReference type="OrthoDB" id="407275at2759"/>
<dbReference type="InterPro" id="IPR036318">
    <property type="entry name" value="FAD-bd_PCMH-like_sf"/>
</dbReference>
<keyword evidence="4" id="KW-0274">FAD</keyword>
<gene>
    <name evidence="7" type="ORF">M422DRAFT_236719</name>
</gene>
<dbReference type="Pfam" id="PF01565">
    <property type="entry name" value="FAD_binding_4"/>
    <property type="match status" value="1"/>
</dbReference>
<feature type="domain" description="FAD-binding PCMH-type" evidence="6">
    <location>
        <begin position="25"/>
        <end position="195"/>
    </location>
</feature>
<keyword evidence="8" id="KW-1185">Reference proteome</keyword>
<evidence type="ECO:0000313" key="8">
    <source>
        <dbReference type="Proteomes" id="UP000054279"/>
    </source>
</evidence>
<comment type="cofactor">
    <cofactor evidence="1">
        <name>FAD</name>
        <dbReference type="ChEBI" id="CHEBI:57692"/>
    </cofactor>
</comment>
<proteinExistence type="inferred from homology"/>
<dbReference type="Gene3D" id="3.40.462.20">
    <property type="match status" value="1"/>
</dbReference>
<protein>
    <submittedName>
        <fullName evidence="7">Glucooligosaccharide oxidase</fullName>
    </submittedName>
</protein>
<evidence type="ECO:0000256" key="5">
    <source>
        <dbReference type="ARBA" id="ARBA00023002"/>
    </source>
</evidence>
<dbReference type="InterPro" id="IPR016169">
    <property type="entry name" value="FAD-bd_PCMH_sub2"/>
</dbReference>
<dbReference type="SUPFAM" id="SSF56176">
    <property type="entry name" value="FAD-binding/transporter-associated domain-like"/>
    <property type="match status" value="1"/>
</dbReference>
<evidence type="ECO:0000259" key="6">
    <source>
        <dbReference type="PROSITE" id="PS51387"/>
    </source>
</evidence>
<dbReference type="Gene3D" id="3.30.465.10">
    <property type="match status" value="1"/>
</dbReference>
<dbReference type="PANTHER" id="PTHR42973:SF39">
    <property type="entry name" value="FAD-BINDING PCMH-TYPE DOMAIN-CONTAINING PROTEIN"/>
    <property type="match status" value="1"/>
</dbReference>
<accession>A0A0C9UKP9</accession>
<dbReference type="PROSITE" id="PS51387">
    <property type="entry name" value="FAD_PCMH"/>
    <property type="match status" value="1"/>
</dbReference>
<organism evidence="7 8">
    <name type="scientific">Sphaerobolus stellatus (strain SS14)</name>
    <dbReference type="NCBI Taxonomy" id="990650"/>
    <lineage>
        <taxon>Eukaryota</taxon>
        <taxon>Fungi</taxon>
        <taxon>Dikarya</taxon>
        <taxon>Basidiomycota</taxon>
        <taxon>Agaricomycotina</taxon>
        <taxon>Agaricomycetes</taxon>
        <taxon>Phallomycetidae</taxon>
        <taxon>Geastrales</taxon>
        <taxon>Sphaerobolaceae</taxon>
        <taxon>Sphaerobolus</taxon>
    </lineage>
</organism>
<dbReference type="HOGENOM" id="CLU_018354_10_1_1"/>
<dbReference type="GO" id="GO:0016491">
    <property type="term" value="F:oxidoreductase activity"/>
    <property type="evidence" value="ECO:0007669"/>
    <property type="project" value="UniProtKB-KW"/>
</dbReference>
<evidence type="ECO:0000256" key="1">
    <source>
        <dbReference type="ARBA" id="ARBA00001974"/>
    </source>
</evidence>
<comment type="similarity">
    <text evidence="2">Belongs to the oxygen-dependent FAD-linked oxidoreductase family.</text>
</comment>
<evidence type="ECO:0000313" key="7">
    <source>
        <dbReference type="EMBL" id="KIJ26041.1"/>
    </source>
</evidence>
<dbReference type="Pfam" id="PF08031">
    <property type="entry name" value="BBE"/>
    <property type="match status" value="1"/>
</dbReference>
<dbReference type="AlphaFoldDB" id="A0A0C9UKP9"/>
<dbReference type="InterPro" id="IPR012951">
    <property type="entry name" value="BBE"/>
</dbReference>
<dbReference type="InterPro" id="IPR050416">
    <property type="entry name" value="FAD-linked_Oxidoreductase"/>
</dbReference>
<dbReference type="GO" id="GO:0071949">
    <property type="term" value="F:FAD binding"/>
    <property type="evidence" value="ECO:0007669"/>
    <property type="project" value="InterPro"/>
</dbReference>
<dbReference type="InterPro" id="IPR006094">
    <property type="entry name" value="Oxid_FAD_bind_N"/>
</dbReference>
<sequence>MPGLQITTPADLNYTTKAAPFNLRLSPHPSFIVSPISVAQISETVRCAYMNGGTVSAKSGGHSYAAYGLSADIVIEMAGLNNITVDNADQTALVQTGNRLGNVAEALYKHGKRALPHGSCPYVGSGGHTLYGGFGYYSRFGGLMADVVISAEVVLADGNVVNASATSHKDLFYAIRGGGPSFGLVTTWKFRTLEAANVTVSYFITFKRPLSAEAATNAYLIWQRVCGPFPEPSDNLATAVVFSPADEEGTVHMRFQGNWYGPKEDADAWLNPFMHNLQVAGLTPILNATAHDDWLDGLRVFADNKPLDTPMPDTPDNFFAKSLITMDASPAWLIRNWVNYMAKEGVRSDTDWFAQVDLYGGKIGRLSHDTNAFAYRDAFLVYQLYASKAKESSSFPSDGITFVNGMLAALEPNPAGAYPNYIDPTLGISEWQRLYYRNETNIKILQEIKADYDERDVFKNPQGF</sequence>
<reference evidence="7 8" key="1">
    <citation type="submission" date="2014-06" db="EMBL/GenBank/DDBJ databases">
        <title>Evolutionary Origins and Diversification of the Mycorrhizal Mutualists.</title>
        <authorList>
            <consortium name="DOE Joint Genome Institute"/>
            <consortium name="Mycorrhizal Genomics Consortium"/>
            <person name="Kohler A."/>
            <person name="Kuo A."/>
            <person name="Nagy L.G."/>
            <person name="Floudas D."/>
            <person name="Copeland A."/>
            <person name="Barry K.W."/>
            <person name="Cichocki N."/>
            <person name="Veneault-Fourrey C."/>
            <person name="LaButti K."/>
            <person name="Lindquist E.A."/>
            <person name="Lipzen A."/>
            <person name="Lundell T."/>
            <person name="Morin E."/>
            <person name="Murat C."/>
            <person name="Riley R."/>
            <person name="Ohm R."/>
            <person name="Sun H."/>
            <person name="Tunlid A."/>
            <person name="Henrissat B."/>
            <person name="Grigoriev I.V."/>
            <person name="Hibbett D.S."/>
            <person name="Martin F."/>
        </authorList>
    </citation>
    <scope>NUCLEOTIDE SEQUENCE [LARGE SCALE GENOMIC DNA]</scope>
    <source>
        <strain evidence="7 8">SS14</strain>
    </source>
</reference>
<keyword evidence="5" id="KW-0560">Oxidoreductase</keyword>
<dbReference type="PANTHER" id="PTHR42973">
    <property type="entry name" value="BINDING OXIDOREDUCTASE, PUTATIVE (AFU_ORTHOLOGUE AFUA_1G17690)-RELATED"/>
    <property type="match status" value="1"/>
</dbReference>
<evidence type="ECO:0000256" key="2">
    <source>
        <dbReference type="ARBA" id="ARBA00005466"/>
    </source>
</evidence>
<dbReference type="InterPro" id="IPR016166">
    <property type="entry name" value="FAD-bd_PCMH"/>
</dbReference>
<keyword evidence="3" id="KW-0285">Flavoprotein</keyword>
<name>A0A0C9UKP9_SPHS4</name>
<dbReference type="Proteomes" id="UP000054279">
    <property type="component" value="Unassembled WGS sequence"/>
</dbReference>
<evidence type="ECO:0000256" key="3">
    <source>
        <dbReference type="ARBA" id="ARBA00022630"/>
    </source>
</evidence>